<dbReference type="RefSeq" id="WP_266342074.1">
    <property type="nucleotide sequence ID" value="NZ_JAPKNH010000001.1"/>
</dbReference>
<protein>
    <submittedName>
        <fullName evidence="3">SDR family NAD(P)-dependent oxidoreductase</fullName>
        <ecNumber evidence="3">1.1.1.-</ecNumber>
    </submittedName>
</protein>
<dbReference type="Proteomes" id="UP001596150">
    <property type="component" value="Unassembled WGS sequence"/>
</dbReference>
<dbReference type="PANTHER" id="PTHR43639">
    <property type="entry name" value="OXIDOREDUCTASE, SHORT-CHAIN DEHYDROGENASE/REDUCTASE FAMILY (AFU_ORTHOLOGUE AFUA_5G02870)"/>
    <property type="match status" value="1"/>
</dbReference>
<comment type="similarity">
    <text evidence="1">Belongs to the short-chain dehydrogenases/reductases (SDR) family.</text>
</comment>
<dbReference type="PANTHER" id="PTHR43639:SF1">
    <property type="entry name" value="SHORT-CHAIN DEHYDROGENASE_REDUCTASE FAMILY PROTEIN"/>
    <property type="match status" value="1"/>
</dbReference>
<accession>A0ABW0PSR3</accession>
<dbReference type="InterPro" id="IPR002347">
    <property type="entry name" value="SDR_fam"/>
</dbReference>
<evidence type="ECO:0000256" key="1">
    <source>
        <dbReference type="ARBA" id="ARBA00006484"/>
    </source>
</evidence>
<dbReference type="EMBL" id="JBHSML010000003">
    <property type="protein sequence ID" value="MFC5515691.1"/>
    <property type="molecule type" value="Genomic_DNA"/>
</dbReference>
<evidence type="ECO:0000256" key="2">
    <source>
        <dbReference type="ARBA" id="ARBA00023002"/>
    </source>
</evidence>
<dbReference type="EC" id="1.1.1.-" evidence="3"/>
<organism evidence="3 4">
    <name type="scientific">Kaistia terrae</name>
    <dbReference type="NCBI Taxonomy" id="537017"/>
    <lineage>
        <taxon>Bacteria</taxon>
        <taxon>Pseudomonadati</taxon>
        <taxon>Pseudomonadota</taxon>
        <taxon>Alphaproteobacteria</taxon>
        <taxon>Hyphomicrobiales</taxon>
        <taxon>Kaistiaceae</taxon>
        <taxon>Kaistia</taxon>
    </lineage>
</organism>
<dbReference type="PRINTS" id="PR00081">
    <property type="entry name" value="GDHRDH"/>
</dbReference>
<dbReference type="Pfam" id="PF13561">
    <property type="entry name" value="adh_short_C2"/>
    <property type="match status" value="1"/>
</dbReference>
<proteinExistence type="inferred from homology"/>
<dbReference type="SUPFAM" id="SSF51735">
    <property type="entry name" value="NAD(P)-binding Rossmann-fold domains"/>
    <property type="match status" value="1"/>
</dbReference>
<dbReference type="InterPro" id="IPR036291">
    <property type="entry name" value="NAD(P)-bd_dom_sf"/>
</dbReference>
<gene>
    <name evidence="3" type="ORF">ACFPP9_07905</name>
</gene>
<evidence type="ECO:0000313" key="4">
    <source>
        <dbReference type="Proteomes" id="UP001596150"/>
    </source>
</evidence>
<comment type="caution">
    <text evidence="3">The sequence shown here is derived from an EMBL/GenBank/DDBJ whole genome shotgun (WGS) entry which is preliminary data.</text>
</comment>
<reference evidence="4" key="1">
    <citation type="journal article" date="2019" name="Int. J. Syst. Evol. Microbiol.">
        <title>The Global Catalogue of Microorganisms (GCM) 10K type strain sequencing project: providing services to taxonomists for standard genome sequencing and annotation.</title>
        <authorList>
            <consortium name="The Broad Institute Genomics Platform"/>
            <consortium name="The Broad Institute Genome Sequencing Center for Infectious Disease"/>
            <person name="Wu L."/>
            <person name="Ma J."/>
        </authorList>
    </citation>
    <scope>NUCLEOTIDE SEQUENCE [LARGE SCALE GENOMIC DNA]</scope>
    <source>
        <strain evidence="4">KACC 12633</strain>
    </source>
</reference>
<sequence>MEIEISGQSVRIVGEDNAILAAVVAALTANGALVSREAGEGAPDILILSHPLTPDASYRPEALAAQAESVASAMVSRGTGRIVHLASAAGLVPMRRHPAWSAAMASVLSSVRALAMVSGPAVLVNAVAVGRVDEAGDEAMLSHVPSGQAGKAEDVANAVLFLVDPLNSYTTGQSLAVDGGWTTGYGRNF</sequence>
<name>A0ABW0PSR3_9HYPH</name>
<evidence type="ECO:0000313" key="3">
    <source>
        <dbReference type="EMBL" id="MFC5515691.1"/>
    </source>
</evidence>
<keyword evidence="4" id="KW-1185">Reference proteome</keyword>
<keyword evidence="2 3" id="KW-0560">Oxidoreductase</keyword>
<dbReference type="GO" id="GO:0016491">
    <property type="term" value="F:oxidoreductase activity"/>
    <property type="evidence" value="ECO:0007669"/>
    <property type="project" value="UniProtKB-KW"/>
</dbReference>
<dbReference type="Gene3D" id="3.40.50.720">
    <property type="entry name" value="NAD(P)-binding Rossmann-like Domain"/>
    <property type="match status" value="1"/>
</dbReference>